<evidence type="ECO:0000256" key="9">
    <source>
        <dbReference type="SAM" id="MobiDB-lite"/>
    </source>
</evidence>
<dbReference type="PROSITE" id="PS50157">
    <property type="entry name" value="ZINC_FINGER_C2H2_2"/>
    <property type="match status" value="5"/>
</dbReference>
<feature type="region of interest" description="Disordered" evidence="9">
    <location>
        <begin position="142"/>
        <end position="214"/>
    </location>
</feature>
<dbReference type="SUPFAM" id="SSF57667">
    <property type="entry name" value="beta-beta-alpha zinc fingers"/>
    <property type="match status" value="3"/>
</dbReference>
<protein>
    <submittedName>
        <fullName evidence="11">Putative regulation of transcription</fullName>
    </submittedName>
</protein>
<dbReference type="EMBL" id="GEGO01004090">
    <property type="protein sequence ID" value="JAR91314.1"/>
    <property type="molecule type" value="Transcribed_RNA"/>
</dbReference>
<feature type="domain" description="C2H2-type" evidence="10">
    <location>
        <begin position="117"/>
        <end position="145"/>
    </location>
</feature>
<evidence type="ECO:0000256" key="3">
    <source>
        <dbReference type="ARBA" id="ARBA00022771"/>
    </source>
</evidence>
<evidence type="ECO:0000256" key="2">
    <source>
        <dbReference type="ARBA" id="ARBA00022737"/>
    </source>
</evidence>
<evidence type="ECO:0000313" key="11">
    <source>
        <dbReference type="EMBL" id="JAR91314.1"/>
    </source>
</evidence>
<feature type="non-terminal residue" evidence="11">
    <location>
        <position position="214"/>
    </location>
</feature>
<dbReference type="SMART" id="SM00355">
    <property type="entry name" value="ZnF_C2H2"/>
    <property type="match status" value="5"/>
</dbReference>
<organism evidence="11">
    <name type="scientific">Ixodes ricinus</name>
    <name type="common">Common tick</name>
    <name type="synonym">Acarus ricinus</name>
    <dbReference type="NCBI Taxonomy" id="34613"/>
    <lineage>
        <taxon>Eukaryota</taxon>
        <taxon>Metazoa</taxon>
        <taxon>Ecdysozoa</taxon>
        <taxon>Arthropoda</taxon>
        <taxon>Chelicerata</taxon>
        <taxon>Arachnida</taxon>
        <taxon>Acari</taxon>
        <taxon>Parasitiformes</taxon>
        <taxon>Ixodida</taxon>
        <taxon>Ixodoidea</taxon>
        <taxon>Ixodidae</taxon>
        <taxon>Ixodinae</taxon>
        <taxon>Ixodes</taxon>
    </lineage>
</organism>
<evidence type="ECO:0000256" key="8">
    <source>
        <dbReference type="PROSITE-ProRule" id="PRU00042"/>
    </source>
</evidence>
<dbReference type="Pfam" id="PF00096">
    <property type="entry name" value="zf-C2H2"/>
    <property type="match status" value="2"/>
</dbReference>
<evidence type="ECO:0000259" key="10">
    <source>
        <dbReference type="PROSITE" id="PS50157"/>
    </source>
</evidence>
<evidence type="ECO:0000256" key="7">
    <source>
        <dbReference type="ARBA" id="ARBA00023242"/>
    </source>
</evidence>
<dbReference type="GO" id="GO:0008270">
    <property type="term" value="F:zinc ion binding"/>
    <property type="evidence" value="ECO:0007669"/>
    <property type="project" value="UniProtKB-KW"/>
</dbReference>
<evidence type="ECO:0000256" key="5">
    <source>
        <dbReference type="ARBA" id="ARBA00023015"/>
    </source>
</evidence>
<feature type="domain" description="C2H2-type" evidence="10">
    <location>
        <begin position="61"/>
        <end position="88"/>
    </location>
</feature>
<accession>A0A147BKQ6</accession>
<dbReference type="Gene3D" id="3.30.160.60">
    <property type="entry name" value="Classic Zinc Finger"/>
    <property type="match status" value="5"/>
</dbReference>
<dbReference type="GO" id="GO:0005634">
    <property type="term" value="C:nucleus"/>
    <property type="evidence" value="ECO:0007669"/>
    <property type="project" value="UniProtKB-ARBA"/>
</dbReference>
<dbReference type="InterPro" id="IPR050826">
    <property type="entry name" value="Krueppel_C2H2_ZnFinger"/>
</dbReference>
<keyword evidence="6" id="KW-0804">Transcription</keyword>
<keyword evidence="2" id="KW-0677">Repeat</keyword>
<dbReference type="FunFam" id="3.30.160.60:FF:000032">
    <property type="entry name" value="Krueppel-like factor 4"/>
    <property type="match status" value="1"/>
</dbReference>
<feature type="non-terminal residue" evidence="11">
    <location>
        <position position="1"/>
    </location>
</feature>
<evidence type="ECO:0000256" key="1">
    <source>
        <dbReference type="ARBA" id="ARBA00022723"/>
    </source>
</evidence>
<dbReference type="PANTHER" id="PTHR24377">
    <property type="entry name" value="IP01015P-RELATED"/>
    <property type="match status" value="1"/>
</dbReference>
<dbReference type="InterPro" id="IPR013087">
    <property type="entry name" value="Znf_C2H2_type"/>
</dbReference>
<dbReference type="InterPro" id="IPR036236">
    <property type="entry name" value="Znf_C2H2_sf"/>
</dbReference>
<dbReference type="FunFam" id="3.30.160.60:FF:000446">
    <property type="entry name" value="Zinc finger protein"/>
    <property type="match status" value="2"/>
</dbReference>
<sequence>EGSKTQCRFCSYTRIRTSDVTKHERTHTGEKPFVCSICQQTFAQESNLSTHQRVHMGKRPFQCMTCQKAFSLEDKLRDPERIHRGEKPYECSTCVKGFNDKGNLRTELLPHARERPFMCDACGETFTQKGYLKAHQKRRHVRERVASTTNAVDIATPSDLEDEPHTTSSRDGSESGDPHGPSTSHETANEAHGATVVVKQGKFSQTWGPKLDTW</sequence>
<name>A0A147BKQ6_IXORI</name>
<keyword evidence="1" id="KW-0479">Metal-binding</keyword>
<keyword evidence="3 8" id="KW-0863">Zinc-finger</keyword>
<evidence type="ECO:0000256" key="4">
    <source>
        <dbReference type="ARBA" id="ARBA00022833"/>
    </source>
</evidence>
<dbReference type="PROSITE" id="PS00028">
    <property type="entry name" value="ZINC_FINGER_C2H2_1"/>
    <property type="match status" value="2"/>
</dbReference>
<feature type="domain" description="C2H2-type" evidence="10">
    <location>
        <begin position="5"/>
        <end position="32"/>
    </location>
</feature>
<keyword evidence="7" id="KW-0539">Nucleus</keyword>
<keyword evidence="4" id="KW-0862">Zinc</keyword>
<keyword evidence="5" id="KW-0805">Transcription regulation</keyword>
<feature type="domain" description="C2H2-type" evidence="10">
    <location>
        <begin position="89"/>
        <end position="116"/>
    </location>
</feature>
<feature type="domain" description="C2H2-type" evidence="10">
    <location>
        <begin position="33"/>
        <end position="60"/>
    </location>
</feature>
<proteinExistence type="predicted"/>
<evidence type="ECO:0000256" key="6">
    <source>
        <dbReference type="ARBA" id="ARBA00023163"/>
    </source>
</evidence>
<dbReference type="AlphaFoldDB" id="A0A147BKQ6"/>
<reference evidence="11" key="1">
    <citation type="journal article" date="2018" name="PLoS Negl. Trop. Dis.">
        <title>Sialome diversity of ticks revealed by RNAseq of single tick salivary glands.</title>
        <authorList>
            <person name="Perner J."/>
            <person name="Kropackova S."/>
            <person name="Kopacek P."/>
            <person name="Ribeiro J.M."/>
        </authorList>
    </citation>
    <scope>NUCLEOTIDE SEQUENCE</scope>
    <source>
        <strain evidence="11">Siblings of single egg batch collected in Ceske Budejovice</strain>
        <tissue evidence="11">Salivary glands</tissue>
    </source>
</reference>